<dbReference type="CDD" id="cd09111">
    <property type="entry name" value="PLDc_ymdC_like_1"/>
    <property type="match status" value="1"/>
</dbReference>
<dbReference type="SMART" id="SM00155">
    <property type="entry name" value="PLDc"/>
    <property type="match status" value="2"/>
</dbReference>
<reference evidence="2 3" key="2">
    <citation type="submission" date="2018-06" db="EMBL/GenBank/DDBJ databases">
        <title>Marinobactersediminissp. nov, a moderately halophilic bacterium isolated from marine solar saltern.</title>
        <authorList>
            <person name="Zhang Y."/>
        </authorList>
    </citation>
    <scope>NUCLEOTIDE SEQUENCE [LARGE SCALE GENOMIC DNA]</scope>
    <source>
        <strain evidence="2 3">F01</strain>
    </source>
</reference>
<dbReference type="OrthoDB" id="9814092at2"/>
<dbReference type="PROSITE" id="PS50035">
    <property type="entry name" value="PLD"/>
    <property type="match status" value="2"/>
</dbReference>
<sequence>MLFCQGSVAALLALGGGFLVLVVLLTGCTGGLPPVTHPGGEKTVQSEDSFLLNQSLQRLGSTGDQSGFYMLDSGREAFLYRAALTEAAEHRIDAQYYIWNNDGSGRYLAGRLLLAADRDVRIRLLLDDFNIEGIGELFAALDTHPNIDVRIFNPATSRSGWGRWVSFLMDFKRINRRMHNKTFVVDGSAGIVGGRNIGDEYFGFAEDRYFRDRDVLALGAVVDGMAENFQAYWNNRWAYPVSALYPEVPANGAAAILDRLRRQAGTQDGIPVPAPTDSAQGRSELAELFHQLTLARGELVFDSPSETMDGPGKTPKRSAKALQRLARASTEEILIESAYLILTGEQLALLDVEGRQGLEVAALTNSLASNDLVTNHSGYARWRPYMLRRGIRIHELKPDAEACQQWLQDDAVCSRGEVSLHSKSVVFDRSTLVVGSFNVNLRSIYLNGETVLIIHSAEMAERVAKDIRSVMQPRNSWEVSLDESGEVQWRGEKHLYTSEPTIGWWTRAQSRFLSWLPIEKYL</sequence>
<dbReference type="Gene3D" id="3.30.870.10">
    <property type="entry name" value="Endonuclease Chain A"/>
    <property type="match status" value="2"/>
</dbReference>
<protein>
    <submittedName>
        <fullName evidence="2">Phospholipase</fullName>
    </submittedName>
</protein>
<dbReference type="CDD" id="cd09113">
    <property type="entry name" value="PLDc_ymdC_like_2"/>
    <property type="match status" value="1"/>
</dbReference>
<evidence type="ECO:0000259" key="1">
    <source>
        <dbReference type="PROSITE" id="PS50035"/>
    </source>
</evidence>
<reference evidence="3" key="1">
    <citation type="submission" date="2018-05" db="EMBL/GenBank/DDBJ databases">
        <authorList>
            <person name="Lu D."/>
        </authorList>
    </citation>
    <scope>NUCLEOTIDE SEQUENCE [LARGE SCALE GENOMIC DNA]</scope>
    <source>
        <strain evidence="3">F01</strain>
    </source>
</reference>
<dbReference type="GO" id="GO:0030572">
    <property type="term" value="F:phosphatidyltransferase activity"/>
    <property type="evidence" value="ECO:0007669"/>
    <property type="project" value="UniProtKB-ARBA"/>
</dbReference>
<keyword evidence="3" id="KW-1185">Reference proteome</keyword>
<proteinExistence type="predicted"/>
<feature type="domain" description="PLD phosphodiesterase" evidence="1">
    <location>
        <begin position="416"/>
        <end position="443"/>
    </location>
</feature>
<comment type="caution">
    <text evidence="2">The sequence shown here is derived from an EMBL/GenBank/DDBJ whole genome shotgun (WGS) entry which is preliminary data.</text>
</comment>
<feature type="domain" description="PLD phosphodiesterase" evidence="1">
    <location>
        <begin position="174"/>
        <end position="201"/>
    </location>
</feature>
<dbReference type="Pfam" id="PF13091">
    <property type="entry name" value="PLDc_2"/>
    <property type="match status" value="2"/>
</dbReference>
<dbReference type="GO" id="GO:0032049">
    <property type="term" value="P:cardiolipin biosynthetic process"/>
    <property type="evidence" value="ECO:0007669"/>
    <property type="project" value="UniProtKB-ARBA"/>
</dbReference>
<dbReference type="EMBL" id="QFWX01000005">
    <property type="protein sequence ID" value="PXX90408.1"/>
    <property type="molecule type" value="Genomic_DNA"/>
</dbReference>
<evidence type="ECO:0000313" key="3">
    <source>
        <dbReference type="Proteomes" id="UP000253987"/>
    </source>
</evidence>
<accession>A0A2V3ZMJ9</accession>
<organism evidence="2 3">
    <name type="scientific">Marinobacter vulgaris</name>
    <dbReference type="NCBI Taxonomy" id="1928331"/>
    <lineage>
        <taxon>Bacteria</taxon>
        <taxon>Pseudomonadati</taxon>
        <taxon>Pseudomonadota</taxon>
        <taxon>Gammaproteobacteria</taxon>
        <taxon>Pseudomonadales</taxon>
        <taxon>Marinobacteraceae</taxon>
        <taxon>Marinobacter</taxon>
    </lineage>
</organism>
<dbReference type="AlphaFoldDB" id="A0A2V3ZMJ9"/>
<dbReference type="RefSeq" id="WP_114613649.1">
    <property type="nucleotide sequence ID" value="NZ_QFWX01000005.1"/>
</dbReference>
<dbReference type="Proteomes" id="UP000253987">
    <property type="component" value="Unassembled WGS sequence"/>
</dbReference>
<dbReference type="InterPro" id="IPR025202">
    <property type="entry name" value="PLD-like_dom"/>
</dbReference>
<dbReference type="InterPro" id="IPR001736">
    <property type="entry name" value="PLipase_D/transphosphatidylase"/>
</dbReference>
<evidence type="ECO:0000313" key="2">
    <source>
        <dbReference type="EMBL" id="PXX90408.1"/>
    </source>
</evidence>
<dbReference type="SUPFAM" id="SSF56024">
    <property type="entry name" value="Phospholipase D/nuclease"/>
    <property type="match status" value="2"/>
</dbReference>
<gene>
    <name evidence="2" type="ORF">DIT71_13035</name>
</gene>
<dbReference type="PANTHER" id="PTHR21248:SF12">
    <property type="entry name" value="CARDIOLIPIN SYNTHASE C"/>
    <property type="match status" value="1"/>
</dbReference>
<dbReference type="PANTHER" id="PTHR21248">
    <property type="entry name" value="CARDIOLIPIN SYNTHASE"/>
    <property type="match status" value="1"/>
</dbReference>
<name>A0A2V3ZMJ9_9GAMM</name>